<feature type="binding site" evidence="2">
    <location>
        <position position="82"/>
    </location>
    <ligand>
        <name>7-chloro-L-tryptophan</name>
        <dbReference type="ChEBI" id="CHEBI:58713"/>
    </ligand>
</feature>
<dbReference type="GO" id="GO:0004497">
    <property type="term" value="F:monooxygenase activity"/>
    <property type="evidence" value="ECO:0007669"/>
    <property type="project" value="InterPro"/>
</dbReference>
<keyword evidence="2" id="KW-0274">FAD</keyword>
<dbReference type="AlphaFoldDB" id="A0A7X5V381"/>
<gene>
    <name evidence="4" type="ORF">FHR20_004046</name>
</gene>
<dbReference type="SUPFAM" id="SSF51905">
    <property type="entry name" value="FAD/NAD(P)-binding domain"/>
    <property type="match status" value="1"/>
</dbReference>
<evidence type="ECO:0000256" key="1">
    <source>
        <dbReference type="PIRSR" id="PIRSR011396-1"/>
    </source>
</evidence>
<feature type="binding site" evidence="2">
    <location>
        <position position="338"/>
    </location>
    <ligand>
        <name>FAD</name>
        <dbReference type="ChEBI" id="CHEBI:57692"/>
    </ligand>
</feature>
<dbReference type="InterPro" id="IPR036188">
    <property type="entry name" value="FAD/NAD-bd_sf"/>
</dbReference>
<dbReference type="EMBL" id="JAASQV010000005">
    <property type="protein sequence ID" value="NIJ67068.1"/>
    <property type="molecule type" value="Genomic_DNA"/>
</dbReference>
<feature type="binding site" evidence="2">
    <location>
        <position position="351"/>
    </location>
    <ligand>
        <name>FAD</name>
        <dbReference type="ChEBI" id="CHEBI:57692"/>
    </ligand>
</feature>
<evidence type="ECO:0000313" key="4">
    <source>
        <dbReference type="EMBL" id="NIJ67068.1"/>
    </source>
</evidence>
<evidence type="ECO:0000256" key="2">
    <source>
        <dbReference type="PIRSR" id="PIRSR011396-2"/>
    </source>
</evidence>
<dbReference type="PANTHER" id="PTHR43747">
    <property type="entry name" value="FAD-BINDING PROTEIN"/>
    <property type="match status" value="1"/>
</dbReference>
<keyword evidence="5" id="KW-1185">Reference proteome</keyword>
<dbReference type="Proteomes" id="UP000564677">
    <property type="component" value="Unassembled WGS sequence"/>
</dbReference>
<dbReference type="InterPro" id="IPR033856">
    <property type="entry name" value="Trp_halogen"/>
</dbReference>
<feature type="binding site" evidence="2">
    <location>
        <position position="190"/>
    </location>
    <ligand>
        <name>FAD</name>
        <dbReference type="ChEBI" id="CHEBI:57692"/>
    </ligand>
</feature>
<dbReference type="Pfam" id="PF04820">
    <property type="entry name" value="Trp_halogenase"/>
    <property type="match status" value="1"/>
</dbReference>
<keyword evidence="3" id="KW-0812">Transmembrane</keyword>
<dbReference type="GO" id="GO:0000166">
    <property type="term" value="F:nucleotide binding"/>
    <property type="evidence" value="ECO:0007669"/>
    <property type="project" value="UniProtKB-KW"/>
</dbReference>
<keyword evidence="4" id="KW-0560">Oxidoreductase</keyword>
<keyword evidence="3" id="KW-0472">Membrane</keyword>
<feature type="binding site" evidence="2">
    <location>
        <position position="347"/>
    </location>
    <ligand>
        <name>L-tryptophan</name>
        <dbReference type="ChEBI" id="CHEBI:57912"/>
    </ligand>
</feature>
<sequence>MDGRTMQQIKRILIVGGGTAGWMTAALLGKLFQGLYEITLIESEEIGTVGVGEATIPAIKKYNELLELDENDFVRRTQGSFKLGIEFVDWAHRGDAYFHSFGVIGQDLGWLRCHQYWLKMRAMGRAADFSAYSINSAAARANKFMRADPKMAESPIGHIAHAFQFDAGLYARYLRGYAEAHGVTRREGKVADVTLRGDDGFVESVTMADGETIAADLFIDCSGFRGLIIEQAMKTGYENWTHWLPCDRAIAVPCARTEPFTPYTRATARTAGWQWRIPLQHRTGNGHVYSSAHISDEEAEAQLLANLDGAQLADTNKLRFATGKRRQIWNRNCVAVGLASGFLEPLESTSIHLIQSTIIRLVRLLPDRGFDPATIAEFNRQTDFEYARIRDFIILHYKATSRDDTAFWRQCRDMEVPDTLQRKIDLFAANGRIFREDDELFTEESWIQVFLGQGVIPRGYDPLVDIKPEAQVEEYLGNIQRVIARCVGLMPDHAEFVAKTCAA</sequence>
<evidence type="ECO:0000313" key="5">
    <source>
        <dbReference type="Proteomes" id="UP000564677"/>
    </source>
</evidence>
<dbReference type="PANTHER" id="PTHR43747:SF4">
    <property type="entry name" value="FLAVIN-DEPENDENT TRYPTOPHAN HALOGENASE"/>
    <property type="match status" value="1"/>
</dbReference>
<accession>A0A7X5V381</accession>
<organism evidence="4 5">
    <name type="scientific">Sphingomonas leidyi</name>
    <dbReference type="NCBI Taxonomy" id="68569"/>
    <lineage>
        <taxon>Bacteria</taxon>
        <taxon>Pseudomonadati</taxon>
        <taxon>Pseudomonadota</taxon>
        <taxon>Alphaproteobacteria</taxon>
        <taxon>Sphingomonadales</taxon>
        <taxon>Sphingomonadaceae</taxon>
        <taxon>Sphingomonas</taxon>
    </lineage>
</organism>
<comment type="caution">
    <text evidence="4">The sequence shown here is derived from an EMBL/GenBank/DDBJ whole genome shotgun (WGS) entry which is preliminary data.</text>
</comment>
<name>A0A7X5V381_9SPHN</name>
<feature type="active site" evidence="1">
    <location>
        <position position="82"/>
    </location>
</feature>
<feature type="binding site" evidence="2">
    <location>
        <begin position="17"/>
        <end position="20"/>
    </location>
    <ligand>
        <name>FAD</name>
        <dbReference type="ChEBI" id="CHEBI:57692"/>
    </ligand>
</feature>
<dbReference type="InterPro" id="IPR006905">
    <property type="entry name" value="Flavin_halogenase"/>
</dbReference>
<dbReference type="InterPro" id="IPR050816">
    <property type="entry name" value="Flavin-dep_Halogenase_NPB"/>
</dbReference>
<dbReference type="EC" id="1.14.19.9" evidence="4"/>
<keyword evidence="2" id="KW-0547">Nucleotide-binding</keyword>
<reference evidence="4 5" key="1">
    <citation type="submission" date="2020-03" db="EMBL/GenBank/DDBJ databases">
        <title>Genomic Encyclopedia of Type Strains, Phase IV (KMG-IV): sequencing the most valuable type-strain genomes for metagenomic binning, comparative biology and taxonomic classification.</title>
        <authorList>
            <person name="Goeker M."/>
        </authorList>
    </citation>
    <scope>NUCLEOTIDE SEQUENCE [LARGE SCALE GENOMIC DNA]</scope>
    <source>
        <strain evidence="4 5">DSM 4733</strain>
    </source>
</reference>
<proteinExistence type="predicted"/>
<keyword evidence="3" id="KW-1133">Transmembrane helix</keyword>
<protein>
    <submittedName>
        <fullName evidence="4">Tryptophan halogenase</fullName>
        <ecNumber evidence="4">1.14.19.9</ecNumber>
    </submittedName>
</protein>
<dbReference type="PIRSF" id="PIRSF011396">
    <property type="entry name" value="Trp_halogenase"/>
    <property type="match status" value="1"/>
</dbReference>
<feature type="transmembrane region" description="Helical" evidence="3">
    <location>
        <begin position="12"/>
        <end position="32"/>
    </location>
</feature>
<dbReference type="RefSeq" id="WP_243857675.1">
    <property type="nucleotide sequence ID" value="NZ_JAASQV010000005.1"/>
</dbReference>
<dbReference type="Gene3D" id="3.50.50.60">
    <property type="entry name" value="FAD/NAD(P)-binding domain"/>
    <property type="match status" value="1"/>
</dbReference>
<evidence type="ECO:0000256" key="3">
    <source>
        <dbReference type="SAM" id="Phobius"/>
    </source>
</evidence>
<keyword evidence="2" id="KW-0285">Flavoprotein</keyword>